<proteinExistence type="predicted"/>
<organism evidence="2 3">
    <name type="scientific">Homarus americanus</name>
    <name type="common">American lobster</name>
    <dbReference type="NCBI Taxonomy" id="6706"/>
    <lineage>
        <taxon>Eukaryota</taxon>
        <taxon>Metazoa</taxon>
        <taxon>Ecdysozoa</taxon>
        <taxon>Arthropoda</taxon>
        <taxon>Crustacea</taxon>
        <taxon>Multicrustacea</taxon>
        <taxon>Malacostraca</taxon>
        <taxon>Eumalacostraca</taxon>
        <taxon>Eucarida</taxon>
        <taxon>Decapoda</taxon>
        <taxon>Pleocyemata</taxon>
        <taxon>Astacidea</taxon>
        <taxon>Nephropoidea</taxon>
        <taxon>Nephropidae</taxon>
        <taxon>Homarus</taxon>
    </lineage>
</organism>
<dbReference type="Proteomes" id="UP000747542">
    <property type="component" value="Unassembled WGS sequence"/>
</dbReference>
<name>A0A8J5JQ00_HOMAM</name>
<protein>
    <submittedName>
        <fullName evidence="2">Uncharacterized protein</fullName>
    </submittedName>
</protein>
<gene>
    <name evidence="2" type="ORF">Hamer_G019940</name>
</gene>
<reference evidence="2" key="1">
    <citation type="journal article" date="2021" name="Sci. Adv.">
        <title>The American lobster genome reveals insights on longevity, neural, and immune adaptations.</title>
        <authorList>
            <person name="Polinski J.M."/>
            <person name="Zimin A.V."/>
            <person name="Clark K.F."/>
            <person name="Kohn A.B."/>
            <person name="Sadowski N."/>
            <person name="Timp W."/>
            <person name="Ptitsyn A."/>
            <person name="Khanna P."/>
            <person name="Romanova D.Y."/>
            <person name="Williams P."/>
            <person name="Greenwood S.J."/>
            <person name="Moroz L.L."/>
            <person name="Walt D.R."/>
            <person name="Bodnar A.G."/>
        </authorList>
    </citation>
    <scope>NUCLEOTIDE SEQUENCE</scope>
    <source>
        <strain evidence="2">GMGI-L3</strain>
    </source>
</reference>
<sequence>MSTATRKMLMVLLVVAMLLVVAESQRRKKRKCKLNQLIDACTANSTVVECRDAHFQCLSDKSDELATKCLKGGNSILRDVFKMLVSTPPTTPDETTLMMETLSMLLPNRVMNCMGKVNSNKVHSSSSSSNASIMSSDVTTAAQTGCGRWWRLSYRSGDHLDQRRLNSLGT</sequence>
<dbReference type="EMBL" id="JAHLQT010028706">
    <property type="protein sequence ID" value="KAG7161925.1"/>
    <property type="molecule type" value="Genomic_DNA"/>
</dbReference>
<comment type="caution">
    <text evidence="2">The sequence shown here is derived from an EMBL/GenBank/DDBJ whole genome shotgun (WGS) entry which is preliminary data.</text>
</comment>
<dbReference type="AlphaFoldDB" id="A0A8J5JQ00"/>
<evidence type="ECO:0000313" key="2">
    <source>
        <dbReference type="EMBL" id="KAG7161925.1"/>
    </source>
</evidence>
<feature type="signal peptide" evidence="1">
    <location>
        <begin position="1"/>
        <end position="24"/>
    </location>
</feature>
<evidence type="ECO:0000313" key="3">
    <source>
        <dbReference type="Proteomes" id="UP000747542"/>
    </source>
</evidence>
<keyword evidence="3" id="KW-1185">Reference proteome</keyword>
<keyword evidence="1" id="KW-0732">Signal</keyword>
<accession>A0A8J5JQ00</accession>
<evidence type="ECO:0000256" key="1">
    <source>
        <dbReference type="SAM" id="SignalP"/>
    </source>
</evidence>
<feature type="chain" id="PRO_5035212138" evidence="1">
    <location>
        <begin position="25"/>
        <end position="170"/>
    </location>
</feature>